<dbReference type="EMBL" id="BMCT01000009">
    <property type="protein sequence ID" value="GGF82345.1"/>
    <property type="molecule type" value="Genomic_DNA"/>
</dbReference>
<comment type="caution">
    <text evidence="2">The sequence shown here is derived from an EMBL/GenBank/DDBJ whole genome shotgun (WGS) entry which is preliminary data.</text>
</comment>
<dbReference type="Proteomes" id="UP000606044">
    <property type="component" value="Unassembled WGS sequence"/>
</dbReference>
<keyword evidence="3" id="KW-1185">Reference proteome</keyword>
<evidence type="ECO:0000256" key="1">
    <source>
        <dbReference type="SAM" id="MobiDB-lite"/>
    </source>
</evidence>
<reference evidence="2" key="2">
    <citation type="submission" date="2020-09" db="EMBL/GenBank/DDBJ databases">
        <authorList>
            <person name="Sun Q."/>
            <person name="Sedlacek I."/>
        </authorList>
    </citation>
    <scope>NUCLEOTIDE SEQUENCE</scope>
    <source>
        <strain evidence="2">CCM 7897</strain>
    </source>
</reference>
<gene>
    <name evidence="2" type="ORF">GCM10007301_48060</name>
</gene>
<protein>
    <submittedName>
        <fullName evidence="2">Uncharacterized protein</fullName>
    </submittedName>
</protein>
<evidence type="ECO:0000313" key="2">
    <source>
        <dbReference type="EMBL" id="GGF82345.1"/>
    </source>
</evidence>
<dbReference type="AlphaFoldDB" id="A0A917CB48"/>
<organism evidence="2 3">
    <name type="scientific">Azorhizobium oxalatiphilum</name>
    <dbReference type="NCBI Taxonomy" id="980631"/>
    <lineage>
        <taxon>Bacteria</taxon>
        <taxon>Pseudomonadati</taxon>
        <taxon>Pseudomonadota</taxon>
        <taxon>Alphaproteobacteria</taxon>
        <taxon>Hyphomicrobiales</taxon>
        <taxon>Xanthobacteraceae</taxon>
        <taxon>Azorhizobium</taxon>
    </lineage>
</organism>
<sequence length="76" mass="7898">MADHSRPDQAAANQSVTNPGEETVNVQAAAMSDKELDGVAGGLTIAGLPVFDLKTNAPTHYDIHAWQVISGPIKGT</sequence>
<accession>A0A917CB48</accession>
<reference evidence="2" key="1">
    <citation type="journal article" date="2014" name="Int. J. Syst. Evol. Microbiol.">
        <title>Complete genome sequence of Corynebacterium casei LMG S-19264T (=DSM 44701T), isolated from a smear-ripened cheese.</title>
        <authorList>
            <consortium name="US DOE Joint Genome Institute (JGI-PGF)"/>
            <person name="Walter F."/>
            <person name="Albersmeier A."/>
            <person name="Kalinowski J."/>
            <person name="Ruckert C."/>
        </authorList>
    </citation>
    <scope>NUCLEOTIDE SEQUENCE</scope>
    <source>
        <strain evidence="2">CCM 7897</strain>
    </source>
</reference>
<evidence type="ECO:0000313" key="3">
    <source>
        <dbReference type="Proteomes" id="UP000606044"/>
    </source>
</evidence>
<dbReference type="RefSeq" id="WP_188583423.1">
    <property type="nucleotide sequence ID" value="NZ_BMCT01000009.1"/>
</dbReference>
<proteinExistence type="predicted"/>
<name>A0A917CB48_9HYPH</name>
<feature type="compositionally biased region" description="Polar residues" evidence="1">
    <location>
        <begin position="11"/>
        <end position="24"/>
    </location>
</feature>
<feature type="region of interest" description="Disordered" evidence="1">
    <location>
        <begin position="1"/>
        <end position="24"/>
    </location>
</feature>